<evidence type="ECO:0000313" key="3">
    <source>
        <dbReference type="EMBL" id="KAA5540905.1"/>
    </source>
</evidence>
<protein>
    <submittedName>
        <fullName evidence="3">DUF1080 domain-containing protein</fullName>
    </submittedName>
</protein>
<evidence type="ECO:0000256" key="1">
    <source>
        <dbReference type="SAM" id="SignalP"/>
    </source>
</evidence>
<keyword evidence="1" id="KW-0732">Signal</keyword>
<dbReference type="SMART" id="SM00758">
    <property type="entry name" value="PA14"/>
    <property type="match status" value="1"/>
</dbReference>
<dbReference type="Proteomes" id="UP000323426">
    <property type="component" value="Unassembled WGS sequence"/>
</dbReference>
<feature type="domain" description="PA14" evidence="2">
    <location>
        <begin position="234"/>
        <end position="389"/>
    </location>
</feature>
<proteinExistence type="predicted"/>
<comment type="caution">
    <text evidence="3">The sequence shown here is derived from an EMBL/GenBank/DDBJ whole genome shotgun (WGS) entry which is preliminary data.</text>
</comment>
<dbReference type="GO" id="GO:0016787">
    <property type="term" value="F:hydrolase activity"/>
    <property type="evidence" value="ECO:0007669"/>
    <property type="project" value="InterPro"/>
</dbReference>
<gene>
    <name evidence="3" type="ORF">F0145_21890</name>
</gene>
<dbReference type="EMBL" id="VWSF01000024">
    <property type="protein sequence ID" value="KAA5540905.1"/>
    <property type="molecule type" value="Genomic_DNA"/>
</dbReference>
<dbReference type="InterPro" id="IPR010496">
    <property type="entry name" value="AL/BT2_dom"/>
</dbReference>
<dbReference type="PROSITE" id="PS51820">
    <property type="entry name" value="PA14"/>
    <property type="match status" value="1"/>
</dbReference>
<dbReference type="Pfam" id="PF07691">
    <property type="entry name" value="PA14"/>
    <property type="match status" value="1"/>
</dbReference>
<feature type="chain" id="PRO_5024451190" evidence="1">
    <location>
        <begin position="27"/>
        <end position="617"/>
    </location>
</feature>
<reference evidence="3 4" key="1">
    <citation type="submission" date="2019-09" db="EMBL/GenBank/DDBJ databases">
        <title>Genome sequence and assembly of Adhaeribacter sp.</title>
        <authorList>
            <person name="Chhetri G."/>
        </authorList>
    </citation>
    <scope>NUCLEOTIDE SEQUENCE [LARGE SCALE GENOMIC DNA]</scope>
    <source>
        <strain evidence="3 4">DK36</strain>
    </source>
</reference>
<dbReference type="AlphaFoldDB" id="A0A5M6D6U5"/>
<dbReference type="Pfam" id="PF06439">
    <property type="entry name" value="3keto-disac_hyd"/>
    <property type="match status" value="1"/>
</dbReference>
<feature type="signal peptide" evidence="1">
    <location>
        <begin position="1"/>
        <end position="26"/>
    </location>
</feature>
<keyword evidence="4" id="KW-1185">Reference proteome</keyword>
<sequence length="617" mass="68187">MVRKLLLLFCFSFFIAEILCSGKAMAQNLNKTVMSEALPYESLSLKDLKAFRPVKKKQWHLAGEVFADRKKEKHLESKSGTGILVYQPQQKNNPLITKLQHGDLDLELDFLLAKGSASAIALHGIYLINLKDSWLQQNLTPTDNGGILAGTNNSAPAINASKAPGLWQHLRVSFKAPRFDATGKKTADAQLIEVSLNGKVVQQNVTLTGPSEKGSLSVEKATGPLMLFGGNGPIAFKNIQYKTYAEQRLVLSTMQYQLHKGRFRDLNKLPTTAPVKTGNTDSLSHKIGDENELLIVEGEIDAPRTGEYLFRVTAAGSTWIFLDNKLILDNKGSRDLQRFFYGGTNLTAGKHPFKLIFSNHDRSLVVQYEGPNIPWTTLTTPASKRHISGEESLIYQVKKEPVLQRGFMKHQQGTNTYAAAVGIPGGINFAYDLNAYTPLSAWHGGYLDVGHMWVERGEKQLAQPLGPELQLSGLPTITFLKEQNIAWPDTIHPDNSPFVEKGYKLRPNGLPVFFYALPNVSVEDYLAPTASQEGLTREITVKSSGTPEPVYLLLASGHNIQQLPNGTYAVNDKSYYLEDIQAGNSKPLLRTSNGQTQLLLPLSASANNIQVKYSIIW</sequence>
<accession>A0A5M6D6U5</accession>
<organism evidence="3 4">
    <name type="scientific">Adhaeribacter rhizoryzae</name>
    <dbReference type="NCBI Taxonomy" id="2607907"/>
    <lineage>
        <taxon>Bacteria</taxon>
        <taxon>Pseudomonadati</taxon>
        <taxon>Bacteroidota</taxon>
        <taxon>Cytophagia</taxon>
        <taxon>Cytophagales</taxon>
        <taxon>Hymenobacteraceae</taxon>
        <taxon>Adhaeribacter</taxon>
    </lineage>
</organism>
<dbReference type="Gene3D" id="2.60.120.260">
    <property type="entry name" value="Galactose-binding domain-like"/>
    <property type="match status" value="1"/>
</dbReference>
<dbReference type="InterPro" id="IPR037524">
    <property type="entry name" value="PA14/GLEYA"/>
</dbReference>
<evidence type="ECO:0000313" key="4">
    <source>
        <dbReference type="Proteomes" id="UP000323426"/>
    </source>
</evidence>
<name>A0A5M6D6U5_9BACT</name>
<dbReference type="Gene3D" id="2.60.120.560">
    <property type="entry name" value="Exo-inulinase, domain 1"/>
    <property type="match status" value="1"/>
</dbReference>
<evidence type="ECO:0000259" key="2">
    <source>
        <dbReference type="PROSITE" id="PS51820"/>
    </source>
</evidence>
<dbReference type="SUPFAM" id="SSF56988">
    <property type="entry name" value="Anthrax protective antigen"/>
    <property type="match status" value="1"/>
</dbReference>
<dbReference type="InterPro" id="IPR011658">
    <property type="entry name" value="PA14_dom"/>
</dbReference>